<evidence type="ECO:0000313" key="2">
    <source>
        <dbReference type="Proteomes" id="UP001476950"/>
    </source>
</evidence>
<comment type="caution">
    <text evidence="1">The sequence shown here is derived from an EMBL/GenBank/DDBJ whole genome shotgun (WGS) entry which is preliminary data.</text>
</comment>
<evidence type="ECO:0000313" key="1">
    <source>
        <dbReference type="EMBL" id="MEP1059472.1"/>
    </source>
</evidence>
<proteinExistence type="predicted"/>
<accession>A0ABV0KJQ7</accession>
<protein>
    <submittedName>
        <fullName evidence="1">Uncharacterized protein</fullName>
    </submittedName>
</protein>
<dbReference type="EMBL" id="JAMPLM010000011">
    <property type="protein sequence ID" value="MEP1059472.1"/>
    <property type="molecule type" value="Genomic_DNA"/>
</dbReference>
<name>A0ABV0KJQ7_9CYAN</name>
<reference evidence="1 2" key="1">
    <citation type="submission" date="2022-04" db="EMBL/GenBank/DDBJ databases">
        <title>Positive selection, recombination, and allopatry shape intraspecific diversity of widespread and dominant cyanobacteria.</title>
        <authorList>
            <person name="Wei J."/>
            <person name="Shu W."/>
            <person name="Hu C."/>
        </authorList>
    </citation>
    <scope>NUCLEOTIDE SEQUENCE [LARGE SCALE GENOMIC DNA]</scope>
    <source>
        <strain evidence="1 2">AS-A4</strain>
    </source>
</reference>
<keyword evidence="2" id="KW-1185">Reference proteome</keyword>
<gene>
    <name evidence="1" type="ORF">NDI38_13575</name>
</gene>
<sequence>MTDWQALTPLGIVLASGLKNYISIKSFPNLSIVLQFQVAKYTYRDGLKEMNFAIGTRFCSKAGVCYKVIETIENVISLVNVKNSTVVAYKVEDLKLFLPAFEHDELLD</sequence>
<organism evidence="1 2">
    <name type="scientific">Stenomitos frigidus AS-A4</name>
    <dbReference type="NCBI Taxonomy" id="2933935"/>
    <lineage>
        <taxon>Bacteria</taxon>
        <taxon>Bacillati</taxon>
        <taxon>Cyanobacteriota</taxon>
        <taxon>Cyanophyceae</taxon>
        <taxon>Leptolyngbyales</taxon>
        <taxon>Leptolyngbyaceae</taxon>
        <taxon>Stenomitos</taxon>
    </lineage>
</organism>
<dbReference type="Proteomes" id="UP001476950">
    <property type="component" value="Unassembled WGS sequence"/>
</dbReference>
<dbReference type="RefSeq" id="WP_190446441.1">
    <property type="nucleotide sequence ID" value="NZ_JAMPLM010000011.1"/>
</dbReference>